<keyword evidence="1" id="KW-0812">Transmembrane</keyword>
<dbReference type="PANTHER" id="PTHR34220">
    <property type="entry name" value="SENSOR HISTIDINE KINASE YPDA"/>
    <property type="match status" value="1"/>
</dbReference>
<keyword evidence="1" id="KW-0472">Membrane</keyword>
<dbReference type="InterPro" id="IPR050640">
    <property type="entry name" value="Bact_2-comp_sensor_kinase"/>
</dbReference>
<keyword evidence="4" id="KW-1185">Reference proteome</keyword>
<evidence type="ECO:0000313" key="3">
    <source>
        <dbReference type="EMBL" id="GET34723.1"/>
    </source>
</evidence>
<dbReference type="GO" id="GO:0000155">
    <property type="term" value="F:phosphorelay sensor kinase activity"/>
    <property type="evidence" value="ECO:0007669"/>
    <property type="project" value="InterPro"/>
</dbReference>
<accession>A0A5M4B4F2</accession>
<organism evidence="3 4">
    <name type="scientific">Prolixibacter bellariivorans</name>
    <dbReference type="NCBI Taxonomy" id="314319"/>
    <lineage>
        <taxon>Bacteria</taxon>
        <taxon>Pseudomonadati</taxon>
        <taxon>Bacteroidota</taxon>
        <taxon>Bacteroidia</taxon>
        <taxon>Marinilabiliales</taxon>
        <taxon>Prolixibacteraceae</taxon>
        <taxon>Prolixibacter</taxon>
    </lineage>
</organism>
<dbReference type="GO" id="GO:0016020">
    <property type="term" value="C:membrane"/>
    <property type="evidence" value="ECO:0007669"/>
    <property type="project" value="InterPro"/>
</dbReference>
<dbReference type="EMBL" id="BLAX01000001">
    <property type="protein sequence ID" value="GET34723.1"/>
    <property type="molecule type" value="Genomic_DNA"/>
</dbReference>
<dbReference type="OrthoDB" id="9809908at2"/>
<dbReference type="InterPro" id="IPR010559">
    <property type="entry name" value="Sig_transdc_His_kin_internal"/>
</dbReference>
<feature type="transmembrane region" description="Helical" evidence="1">
    <location>
        <begin position="76"/>
        <end position="94"/>
    </location>
</feature>
<proteinExistence type="predicted"/>
<evidence type="ECO:0000256" key="1">
    <source>
        <dbReference type="SAM" id="Phobius"/>
    </source>
</evidence>
<reference evidence="3 4" key="1">
    <citation type="submission" date="2019-10" db="EMBL/GenBank/DDBJ databases">
        <title>Prolixibacter strains distinguished by the presence of nitrate reductase genes were adept at nitrate-dependent anaerobic corrosion of metallic iron and carbon steel.</title>
        <authorList>
            <person name="Iino T."/>
            <person name="Shono N."/>
            <person name="Ito K."/>
            <person name="Nakamura R."/>
            <person name="Sueoka K."/>
            <person name="Harayama S."/>
            <person name="Ohkuma M."/>
        </authorList>
    </citation>
    <scope>NUCLEOTIDE SEQUENCE [LARGE SCALE GENOMIC DNA]</scope>
    <source>
        <strain evidence="3 4">JCM 13498</strain>
    </source>
</reference>
<feature type="transmembrane region" description="Helical" evidence="1">
    <location>
        <begin position="50"/>
        <end position="69"/>
    </location>
</feature>
<comment type="caution">
    <text evidence="3">The sequence shown here is derived from an EMBL/GenBank/DDBJ whole genome shotgun (WGS) entry which is preliminary data.</text>
</comment>
<feature type="domain" description="Signal transduction histidine kinase internal region" evidence="2">
    <location>
        <begin position="170"/>
        <end position="247"/>
    </location>
</feature>
<gene>
    <name evidence="3" type="ORF">PbJCM13498_35860</name>
</gene>
<evidence type="ECO:0000259" key="2">
    <source>
        <dbReference type="Pfam" id="PF06580"/>
    </source>
</evidence>
<feature type="transmembrane region" description="Helical" evidence="1">
    <location>
        <begin position="12"/>
        <end position="30"/>
    </location>
</feature>
<dbReference type="RefSeq" id="WP_025865663.1">
    <property type="nucleotide sequence ID" value="NZ_BLAX01000001.1"/>
</dbReference>
<dbReference type="AlphaFoldDB" id="A0A5M4B4F2"/>
<name>A0A5M4B4F2_9BACT</name>
<dbReference type="PANTHER" id="PTHR34220:SF7">
    <property type="entry name" value="SENSOR HISTIDINE KINASE YPDA"/>
    <property type="match status" value="1"/>
</dbReference>
<dbReference type="Gene3D" id="3.30.565.10">
    <property type="entry name" value="Histidine kinase-like ATPase, C-terminal domain"/>
    <property type="match status" value="1"/>
</dbReference>
<dbReference type="Proteomes" id="UP000391834">
    <property type="component" value="Unassembled WGS sequence"/>
</dbReference>
<dbReference type="Pfam" id="PF06580">
    <property type="entry name" value="His_kinase"/>
    <property type="match status" value="1"/>
</dbReference>
<dbReference type="InterPro" id="IPR036890">
    <property type="entry name" value="HATPase_C_sf"/>
</dbReference>
<evidence type="ECO:0000313" key="4">
    <source>
        <dbReference type="Proteomes" id="UP000391834"/>
    </source>
</evidence>
<keyword evidence="3" id="KW-0418">Kinase</keyword>
<sequence>MKRKVLYGNRLHILLHVLAWIFLFFLPQYLMMLAWGRSGMMSGRLYFNTAVYAAVFYINYIWLIPHFFLKDRRWMYFLLISVMVFALYWVSVWGNHLLVTADEQRFMEAMREIWKKNNFPKPPPQEFHIYIYLITSFLISGFAMGLRVMGKLAKNEAERKDLEKAKLNSELALLKSQISPHFFFNTMNNIYSLISLNQNDAGEAVLKLSHMMRYLLYESESELIPLEKEIGFMRNYFDLMKLRINEKVTVNISFPEETQNIKVSPLLFIPFIENAFKHGISYREKSFIDIVLQIEEGNINFMCRNSKVLSGKSVEKHSGIGLENARKRLNLIYPGKHKLEIDENDEMFQVLLTIQISES</sequence>
<keyword evidence="1" id="KW-1133">Transmembrane helix</keyword>
<feature type="transmembrane region" description="Helical" evidence="1">
    <location>
        <begin position="129"/>
        <end position="150"/>
    </location>
</feature>
<protein>
    <submittedName>
        <fullName evidence="3">Histidine kinase</fullName>
    </submittedName>
</protein>
<keyword evidence="3" id="KW-0808">Transferase</keyword>